<dbReference type="PANTHER" id="PTHR16011:SF0">
    <property type="entry name" value="INTRAFLAGELLAR TRANSPORT PROTEIN 57 HOMOLOG"/>
    <property type="match status" value="1"/>
</dbReference>
<dbReference type="VEuPathDB" id="AmoebaDB:NF0066100"/>
<evidence type="ECO:0008006" key="9">
    <source>
        <dbReference type="Google" id="ProtNLM"/>
    </source>
</evidence>
<dbReference type="GO" id="GO:0005929">
    <property type="term" value="C:cilium"/>
    <property type="evidence" value="ECO:0007669"/>
    <property type="project" value="UniProtKB-SubCell"/>
</dbReference>
<comment type="subcellular location">
    <subcellularLocation>
        <location evidence="1">Cell projection</location>
        <location evidence="1">Cilium</location>
    </subcellularLocation>
</comment>
<dbReference type="GO" id="GO:0005815">
    <property type="term" value="C:microtubule organizing center"/>
    <property type="evidence" value="ECO:0007669"/>
    <property type="project" value="TreeGrafter"/>
</dbReference>
<dbReference type="PANTHER" id="PTHR16011">
    <property type="entry name" value="IFT57/HIPPI"/>
    <property type="match status" value="1"/>
</dbReference>
<evidence type="ECO:0000256" key="2">
    <source>
        <dbReference type="ARBA" id="ARBA00009415"/>
    </source>
</evidence>
<keyword evidence="3" id="KW-0969">Cilium</keyword>
<proteinExistence type="inferred from homology"/>
<feature type="coiled-coil region" evidence="5">
    <location>
        <begin position="291"/>
        <end position="400"/>
    </location>
</feature>
<dbReference type="OMA" id="VHAHDQD"/>
<dbReference type="GO" id="GO:0030992">
    <property type="term" value="C:intraciliary transport particle B"/>
    <property type="evidence" value="ECO:0007669"/>
    <property type="project" value="TreeGrafter"/>
</dbReference>
<dbReference type="RefSeq" id="XP_044561129.1">
    <property type="nucleotide sequence ID" value="XM_044707716.1"/>
</dbReference>
<dbReference type="Gene3D" id="1.20.1480.30">
    <property type="entry name" value="Designed four-helix bundle protein"/>
    <property type="match status" value="1"/>
</dbReference>
<dbReference type="Proteomes" id="UP000444721">
    <property type="component" value="Unassembled WGS sequence"/>
</dbReference>
<feature type="region of interest" description="Disordered" evidence="6">
    <location>
        <begin position="1"/>
        <end position="39"/>
    </location>
</feature>
<sequence length="445" mass="51312">MNEDDLAYGSGQGDESNMNNINEEMGNNTSSVSGGGAKKESVSPYVYMERIIDKLKLLNYERRKDLFPNFCVGGLPRFYFAHQDKDHPHEQFYTFMAISSWLITDVLKQDDYERPDFQVDDPNTTTQNLAFQLKKMGIPLDFPPTKLRQAFGEPACYVLDQLLTKALKDLKAKLKTPEVPEEIKFHEDEDIPEENDDIEDNEEIREQESESEDEMYYTVGGTKKDSKDTEKLEMIEGYHNAQEWRLETERLSSQLVVRLNVDHKDWRTHVESMQEQSESIKELTPNSTAQLEKIAEEIEKINSRIQKREKMLSDDSSIGNLLSSYSKNQQELDEVTKKYKELEETISQLSADLGKINQEFNDVKNNAEELTKKMADTTPLREIKEALVKIRNDIKQLDMRNGVLQNQVLQAKMKTSRVLSAKGKKISGLSSQQLSSGFEFDPFHY</sequence>
<evidence type="ECO:0000313" key="7">
    <source>
        <dbReference type="EMBL" id="KAF0976416.1"/>
    </source>
</evidence>
<comment type="similarity">
    <text evidence="2">Belongs to the IFT57 family.</text>
</comment>
<dbReference type="GO" id="GO:0042073">
    <property type="term" value="P:intraciliary transport"/>
    <property type="evidence" value="ECO:0007669"/>
    <property type="project" value="TreeGrafter"/>
</dbReference>
<gene>
    <name evidence="7" type="ORF">FDP41_004315</name>
</gene>
<dbReference type="OrthoDB" id="423881at2759"/>
<accession>A0A6A5BN94</accession>
<dbReference type="GO" id="GO:0005794">
    <property type="term" value="C:Golgi apparatus"/>
    <property type="evidence" value="ECO:0007669"/>
    <property type="project" value="TreeGrafter"/>
</dbReference>
<dbReference type="AlphaFoldDB" id="A0A6A5BN94"/>
<dbReference type="InterPro" id="IPR019530">
    <property type="entry name" value="Intra-flagellar_transport_57"/>
</dbReference>
<evidence type="ECO:0000256" key="4">
    <source>
        <dbReference type="ARBA" id="ARBA00023273"/>
    </source>
</evidence>
<dbReference type="GeneID" id="68111533"/>
<dbReference type="VEuPathDB" id="AmoebaDB:NfTy_084390"/>
<comment type="caution">
    <text evidence="7">The sequence shown here is derived from an EMBL/GenBank/DDBJ whole genome shotgun (WGS) entry which is preliminary data.</text>
</comment>
<keyword evidence="8" id="KW-1185">Reference proteome</keyword>
<feature type="compositionally biased region" description="Low complexity" evidence="6">
    <location>
        <begin position="17"/>
        <end position="28"/>
    </location>
</feature>
<reference evidence="7 8" key="1">
    <citation type="journal article" date="2019" name="Sci. Rep.">
        <title>Nanopore sequencing improves the draft genome of the human pathogenic amoeba Naegleria fowleri.</title>
        <authorList>
            <person name="Liechti N."/>
            <person name="Schurch N."/>
            <person name="Bruggmann R."/>
            <person name="Wittwer M."/>
        </authorList>
    </citation>
    <scope>NUCLEOTIDE SEQUENCE [LARGE SCALE GENOMIC DNA]</scope>
    <source>
        <strain evidence="7 8">ATCC 30894</strain>
    </source>
</reference>
<dbReference type="EMBL" id="VFQX01000037">
    <property type="protein sequence ID" value="KAF0976416.1"/>
    <property type="molecule type" value="Genomic_DNA"/>
</dbReference>
<feature type="region of interest" description="Disordered" evidence="6">
    <location>
        <begin position="189"/>
        <end position="214"/>
    </location>
</feature>
<protein>
    <recommendedName>
        <fullName evidence="9">Intraflagellar transport protein 57 homolog</fullName>
    </recommendedName>
</protein>
<keyword evidence="4" id="KW-0966">Cell projection</keyword>
<name>A0A6A5BN94_NAEFO</name>
<evidence type="ECO:0000256" key="1">
    <source>
        <dbReference type="ARBA" id="ARBA00004138"/>
    </source>
</evidence>
<evidence type="ECO:0000256" key="3">
    <source>
        <dbReference type="ARBA" id="ARBA00023069"/>
    </source>
</evidence>
<evidence type="ECO:0000256" key="5">
    <source>
        <dbReference type="SAM" id="Coils"/>
    </source>
</evidence>
<organism evidence="7 8">
    <name type="scientific">Naegleria fowleri</name>
    <name type="common">Brain eating amoeba</name>
    <dbReference type="NCBI Taxonomy" id="5763"/>
    <lineage>
        <taxon>Eukaryota</taxon>
        <taxon>Discoba</taxon>
        <taxon>Heterolobosea</taxon>
        <taxon>Tetramitia</taxon>
        <taxon>Eutetramitia</taxon>
        <taxon>Vahlkampfiidae</taxon>
        <taxon>Naegleria</taxon>
    </lineage>
</organism>
<dbReference type="GO" id="GO:1905515">
    <property type="term" value="P:non-motile cilium assembly"/>
    <property type="evidence" value="ECO:0007669"/>
    <property type="project" value="TreeGrafter"/>
</dbReference>
<evidence type="ECO:0000313" key="8">
    <source>
        <dbReference type="Proteomes" id="UP000444721"/>
    </source>
</evidence>
<dbReference type="Pfam" id="PF10498">
    <property type="entry name" value="IFT57"/>
    <property type="match status" value="1"/>
</dbReference>
<evidence type="ECO:0000256" key="6">
    <source>
        <dbReference type="SAM" id="MobiDB-lite"/>
    </source>
</evidence>
<dbReference type="VEuPathDB" id="AmoebaDB:FDP41_004315"/>
<keyword evidence="5" id="KW-0175">Coiled coil</keyword>